<keyword evidence="3" id="KW-0540">Nuclease</keyword>
<dbReference type="InterPro" id="IPR050190">
    <property type="entry name" value="UPF0213_domain"/>
</dbReference>
<dbReference type="Gene3D" id="3.40.1440.10">
    <property type="entry name" value="GIY-YIG endonuclease"/>
    <property type="match status" value="1"/>
</dbReference>
<dbReference type="AlphaFoldDB" id="A0A1M6V9X8"/>
<sequence length="106" mass="12583">MTPFENPTIKVMSYYVYILASRKDGATYIGVTNDLVRRIYEHRTKAVPGFSSRYNITRLVWFEIYDDPVSAISREKELKKWKRAWKVQLIEAQNPAWDDLYESICQ</sequence>
<evidence type="ECO:0000259" key="2">
    <source>
        <dbReference type="PROSITE" id="PS50164"/>
    </source>
</evidence>
<keyword evidence="3" id="KW-0378">Hydrolase</keyword>
<protein>
    <submittedName>
        <fullName evidence="3">Putative endonuclease</fullName>
    </submittedName>
</protein>
<dbReference type="Pfam" id="PF01541">
    <property type="entry name" value="GIY-YIG"/>
    <property type="match status" value="1"/>
</dbReference>
<dbReference type="InterPro" id="IPR000305">
    <property type="entry name" value="GIY-YIG_endonuc"/>
</dbReference>
<dbReference type="PANTHER" id="PTHR34477:SF5">
    <property type="entry name" value="BSL5627 PROTEIN"/>
    <property type="match status" value="1"/>
</dbReference>
<feature type="domain" description="GIY-YIG" evidence="2">
    <location>
        <begin position="12"/>
        <end position="88"/>
    </location>
</feature>
<dbReference type="CDD" id="cd10448">
    <property type="entry name" value="GIY-YIG_unchar_3"/>
    <property type="match status" value="1"/>
</dbReference>
<organism evidence="3 4">
    <name type="scientific">Bradyrhizobium lablabi</name>
    <dbReference type="NCBI Taxonomy" id="722472"/>
    <lineage>
        <taxon>Bacteria</taxon>
        <taxon>Pseudomonadati</taxon>
        <taxon>Pseudomonadota</taxon>
        <taxon>Alphaproteobacteria</taxon>
        <taxon>Hyphomicrobiales</taxon>
        <taxon>Nitrobacteraceae</taxon>
        <taxon>Bradyrhizobium</taxon>
    </lineage>
</organism>
<evidence type="ECO:0000313" key="3">
    <source>
        <dbReference type="EMBL" id="SEC61497.1"/>
    </source>
</evidence>
<accession>A0A1M6V9X8</accession>
<evidence type="ECO:0000313" key="4">
    <source>
        <dbReference type="Proteomes" id="UP000183208"/>
    </source>
</evidence>
<dbReference type="SUPFAM" id="SSF82771">
    <property type="entry name" value="GIY-YIG endonuclease"/>
    <property type="match status" value="1"/>
</dbReference>
<dbReference type="EMBL" id="FNTI01000001">
    <property type="protein sequence ID" value="SEC61497.1"/>
    <property type="molecule type" value="Genomic_DNA"/>
</dbReference>
<proteinExistence type="inferred from homology"/>
<dbReference type="PANTHER" id="PTHR34477">
    <property type="entry name" value="UPF0213 PROTEIN YHBQ"/>
    <property type="match status" value="1"/>
</dbReference>
<dbReference type="SMART" id="SM00465">
    <property type="entry name" value="GIYc"/>
    <property type="match status" value="1"/>
</dbReference>
<dbReference type="GO" id="GO:0004519">
    <property type="term" value="F:endonuclease activity"/>
    <property type="evidence" value="ECO:0007669"/>
    <property type="project" value="UniProtKB-KW"/>
</dbReference>
<reference evidence="3 4" key="1">
    <citation type="submission" date="2016-10" db="EMBL/GenBank/DDBJ databases">
        <authorList>
            <person name="de Groot N.N."/>
        </authorList>
    </citation>
    <scope>NUCLEOTIDE SEQUENCE [LARGE SCALE GENOMIC DNA]</scope>
    <source>
        <strain evidence="3 4">GAS522</strain>
    </source>
</reference>
<dbReference type="InterPro" id="IPR035901">
    <property type="entry name" value="GIY-YIG_endonuc_sf"/>
</dbReference>
<gene>
    <name evidence="3" type="ORF">SAMN05444171_1857</name>
</gene>
<dbReference type="Proteomes" id="UP000183208">
    <property type="component" value="Unassembled WGS sequence"/>
</dbReference>
<evidence type="ECO:0000256" key="1">
    <source>
        <dbReference type="ARBA" id="ARBA00007435"/>
    </source>
</evidence>
<keyword evidence="3" id="KW-0255">Endonuclease</keyword>
<dbReference type="PROSITE" id="PS50164">
    <property type="entry name" value="GIY_YIG"/>
    <property type="match status" value="1"/>
</dbReference>
<comment type="similarity">
    <text evidence="1">Belongs to the UPF0213 family.</text>
</comment>
<name>A0A1M6V9X8_9BRAD</name>